<dbReference type="PANTHER" id="PTHR11106:SF111">
    <property type="entry name" value="MACRO DOMAIN-CONTAINING PROTEIN"/>
    <property type="match status" value="1"/>
</dbReference>
<dbReference type="SMART" id="SM00506">
    <property type="entry name" value="A1pp"/>
    <property type="match status" value="1"/>
</dbReference>
<dbReference type="KEGG" id="pth:PTH_2212"/>
<dbReference type="STRING" id="370438.PTH_2212"/>
<feature type="domain" description="Macro" evidence="1">
    <location>
        <begin position="1"/>
        <end position="166"/>
    </location>
</feature>
<name>A5D049_PELTS</name>
<proteinExistence type="predicted"/>
<dbReference type="PROSITE" id="PS51154">
    <property type="entry name" value="MACRO"/>
    <property type="match status" value="1"/>
</dbReference>
<dbReference type="eggNOG" id="COG2755">
    <property type="taxonomic scope" value="Bacteria"/>
</dbReference>
<dbReference type="SUPFAM" id="SSF52949">
    <property type="entry name" value="Macro domain-like"/>
    <property type="match status" value="1"/>
</dbReference>
<dbReference type="PANTHER" id="PTHR11106">
    <property type="entry name" value="GANGLIOSIDE INDUCED DIFFERENTIATION ASSOCIATED PROTEIN 2-RELATED"/>
    <property type="match status" value="1"/>
</dbReference>
<evidence type="ECO:0000313" key="2">
    <source>
        <dbReference type="EMBL" id="BAF60393.1"/>
    </source>
</evidence>
<dbReference type="eggNOG" id="COG2110">
    <property type="taxonomic scope" value="Bacteria"/>
</dbReference>
<sequence length="359" mass="38877">MIKVLKGDITELQVDAIVNAANNHLWMGAGVAGAIKRKGGAAIEEEAVAKGPIPVGEAVVTGAGLLKARYVVHAAAMGQDLVTDAEKVRAATRNALLRAGELGLKTIAFPALGTGVGGLEFDTAARVMVGEVRRHLALGLEPGEVIFALFDDKGYDAFSRIAGRDCVVCLGDSITYGYPYGPDTSWVRACSEKLDMKLINKGVNGDTTRQMKRRFERDVISFEPAYVIIMGGTNDVWVGTWQEKIRENVEEMVTRAFEEGICLVVGLPVPMDLSNYEGFLPGDMSCAVCELDTFRNWLEEFAESNLLPVMDFYTPLLDPATGKANPAYFEDDSHPNVNGYRALAGAAERVLLQLKRGMP</sequence>
<dbReference type="AlphaFoldDB" id="A5D049"/>
<dbReference type="EMBL" id="AP009389">
    <property type="protein sequence ID" value="BAF60393.1"/>
    <property type="molecule type" value="Genomic_DNA"/>
</dbReference>
<accession>A5D049</accession>
<reference evidence="3" key="1">
    <citation type="journal article" date="2008" name="Genome Res.">
        <title>The genome of Pelotomaculum thermopropionicum reveals niche-associated evolution in anaerobic microbiota.</title>
        <authorList>
            <person name="Kosaka T."/>
            <person name="Kato S."/>
            <person name="Shimoyama T."/>
            <person name="Ishii S."/>
            <person name="Abe T."/>
            <person name="Watanabe K."/>
        </authorList>
    </citation>
    <scope>NUCLEOTIDE SEQUENCE [LARGE SCALE GENOMIC DNA]</scope>
    <source>
        <strain evidence="3">DSM 13744 / JCM 10971 / SI</strain>
    </source>
</reference>
<dbReference type="InterPro" id="IPR043472">
    <property type="entry name" value="Macro_dom-like"/>
</dbReference>
<evidence type="ECO:0000313" key="3">
    <source>
        <dbReference type="Proteomes" id="UP000006556"/>
    </source>
</evidence>
<dbReference type="InterPro" id="IPR013830">
    <property type="entry name" value="SGNH_hydro"/>
</dbReference>
<dbReference type="SUPFAM" id="SSF52266">
    <property type="entry name" value="SGNH hydrolase"/>
    <property type="match status" value="1"/>
</dbReference>
<dbReference type="HOGENOM" id="CLU_051989_5_0_9"/>
<organism evidence="2 3">
    <name type="scientific">Pelotomaculum thermopropionicum (strain DSM 13744 / JCM 10971 / SI)</name>
    <dbReference type="NCBI Taxonomy" id="370438"/>
    <lineage>
        <taxon>Bacteria</taxon>
        <taxon>Bacillati</taxon>
        <taxon>Bacillota</taxon>
        <taxon>Clostridia</taxon>
        <taxon>Eubacteriales</taxon>
        <taxon>Desulfotomaculaceae</taxon>
        <taxon>Pelotomaculum</taxon>
    </lineage>
</organism>
<dbReference type="Pfam" id="PF01661">
    <property type="entry name" value="Macro"/>
    <property type="match status" value="1"/>
</dbReference>
<evidence type="ECO:0000259" key="1">
    <source>
        <dbReference type="PROSITE" id="PS51154"/>
    </source>
</evidence>
<dbReference type="Gene3D" id="3.40.50.1110">
    <property type="entry name" value="SGNH hydrolase"/>
    <property type="match status" value="1"/>
</dbReference>
<dbReference type="InterPro" id="IPR002589">
    <property type="entry name" value="Macro_dom"/>
</dbReference>
<dbReference type="Gene3D" id="3.40.220.10">
    <property type="entry name" value="Leucine Aminopeptidase, subunit E, domain 1"/>
    <property type="match status" value="1"/>
</dbReference>
<dbReference type="InterPro" id="IPR036514">
    <property type="entry name" value="SGNH_hydro_sf"/>
</dbReference>
<dbReference type="Proteomes" id="UP000006556">
    <property type="component" value="Chromosome"/>
</dbReference>
<dbReference type="CDD" id="cd04501">
    <property type="entry name" value="SGNH_hydrolase_like_4"/>
    <property type="match status" value="1"/>
</dbReference>
<dbReference type="Pfam" id="PF13472">
    <property type="entry name" value="Lipase_GDSL_2"/>
    <property type="match status" value="1"/>
</dbReference>
<keyword evidence="3" id="KW-1185">Reference proteome</keyword>
<gene>
    <name evidence="2" type="ordered locus">PTH_2212</name>
</gene>
<protein>
    <submittedName>
        <fullName evidence="2">Predicted phosphatase</fullName>
    </submittedName>
</protein>